<sequence length="89" mass="10187">MLHTEHDREATDMYLARSGAEGPLPPHTGEFVNINIYCKYVSVVLCRRSPSPPLRIYRVYIKKCHPRLPQMCQGRERGGFAGTVRRDAD</sequence>
<evidence type="ECO:0000256" key="1">
    <source>
        <dbReference type="SAM" id="MobiDB-lite"/>
    </source>
</evidence>
<keyword evidence="3" id="KW-1185">Reference proteome</keyword>
<feature type="region of interest" description="Disordered" evidence="1">
    <location>
        <begin position="1"/>
        <end position="23"/>
    </location>
</feature>
<name>A0AAV2LUY9_KNICA</name>
<evidence type="ECO:0000313" key="3">
    <source>
        <dbReference type="Proteomes" id="UP001497482"/>
    </source>
</evidence>
<feature type="compositionally biased region" description="Basic and acidic residues" evidence="1">
    <location>
        <begin position="1"/>
        <end position="11"/>
    </location>
</feature>
<dbReference type="Proteomes" id="UP001497482">
    <property type="component" value="Chromosome 4"/>
</dbReference>
<dbReference type="AlphaFoldDB" id="A0AAV2LUY9"/>
<reference evidence="2 3" key="1">
    <citation type="submission" date="2024-04" db="EMBL/GenBank/DDBJ databases">
        <authorList>
            <person name="Waldvogel A.-M."/>
            <person name="Schoenle A."/>
        </authorList>
    </citation>
    <scope>NUCLEOTIDE SEQUENCE [LARGE SCALE GENOMIC DNA]</scope>
</reference>
<dbReference type="EMBL" id="OZ035826">
    <property type="protein sequence ID" value="CAL1604976.1"/>
    <property type="molecule type" value="Genomic_DNA"/>
</dbReference>
<protein>
    <submittedName>
        <fullName evidence="2">Uncharacterized protein</fullName>
    </submittedName>
</protein>
<accession>A0AAV2LUY9</accession>
<evidence type="ECO:0000313" key="2">
    <source>
        <dbReference type="EMBL" id="CAL1604976.1"/>
    </source>
</evidence>
<gene>
    <name evidence="2" type="ORF">KC01_LOCUS32403</name>
</gene>
<organism evidence="2 3">
    <name type="scientific">Knipowitschia caucasica</name>
    <name type="common">Caucasian dwarf goby</name>
    <name type="synonym">Pomatoschistus caucasicus</name>
    <dbReference type="NCBI Taxonomy" id="637954"/>
    <lineage>
        <taxon>Eukaryota</taxon>
        <taxon>Metazoa</taxon>
        <taxon>Chordata</taxon>
        <taxon>Craniata</taxon>
        <taxon>Vertebrata</taxon>
        <taxon>Euteleostomi</taxon>
        <taxon>Actinopterygii</taxon>
        <taxon>Neopterygii</taxon>
        <taxon>Teleostei</taxon>
        <taxon>Neoteleostei</taxon>
        <taxon>Acanthomorphata</taxon>
        <taxon>Gobiaria</taxon>
        <taxon>Gobiiformes</taxon>
        <taxon>Gobioidei</taxon>
        <taxon>Gobiidae</taxon>
        <taxon>Gobiinae</taxon>
        <taxon>Knipowitschia</taxon>
    </lineage>
</organism>
<proteinExistence type="predicted"/>